<feature type="domain" description="DUF7923" evidence="2">
    <location>
        <begin position="217"/>
        <end position="336"/>
    </location>
</feature>
<dbReference type="AlphaFoldDB" id="A0A3D8RFF7"/>
<keyword evidence="4" id="KW-1185">Reference proteome</keyword>
<feature type="compositionally biased region" description="Polar residues" evidence="1">
    <location>
        <begin position="433"/>
        <end position="442"/>
    </location>
</feature>
<evidence type="ECO:0000256" key="1">
    <source>
        <dbReference type="SAM" id="MobiDB-lite"/>
    </source>
</evidence>
<comment type="caution">
    <text evidence="3">The sequence shown here is derived from an EMBL/GenBank/DDBJ whole genome shotgun (WGS) entry which is preliminary data.</text>
</comment>
<feature type="compositionally biased region" description="Basic and acidic residues" evidence="1">
    <location>
        <begin position="510"/>
        <end position="537"/>
    </location>
</feature>
<dbReference type="InterPro" id="IPR057683">
    <property type="entry name" value="DUF7923"/>
</dbReference>
<dbReference type="GeneID" id="38118242"/>
<evidence type="ECO:0000313" key="4">
    <source>
        <dbReference type="Proteomes" id="UP000256690"/>
    </source>
</evidence>
<evidence type="ECO:0000313" key="3">
    <source>
        <dbReference type="EMBL" id="RDW72700.1"/>
    </source>
</evidence>
<dbReference type="PANTHER" id="PTHR37543:SF1">
    <property type="entry name" value="CCCH ZINC FINGER DNA BINDING PROTEIN (AFU_ORTHOLOGUE AFUA_5G12760)"/>
    <property type="match status" value="1"/>
</dbReference>
<reference evidence="3 4" key="1">
    <citation type="journal article" date="2018" name="IMA Fungus">
        <title>IMA Genome-F 9: Draft genome sequence of Annulohypoxylon stygium, Aspergillus mulundensis, Berkeleyomyces basicola (syn. Thielaviopsis basicola), Ceratocystis smalleyi, two Cercospora beticola strains, Coleophoma cylindrospora, Fusarium fracticaudum, Phialophora cf. hyalina, and Morchella septimelata.</title>
        <authorList>
            <person name="Wingfield B.D."/>
            <person name="Bills G.F."/>
            <person name="Dong Y."/>
            <person name="Huang W."/>
            <person name="Nel W.J."/>
            <person name="Swalarsk-Parry B.S."/>
            <person name="Vaghefi N."/>
            <person name="Wilken P.M."/>
            <person name="An Z."/>
            <person name="de Beer Z.W."/>
            <person name="De Vos L."/>
            <person name="Chen L."/>
            <person name="Duong T.A."/>
            <person name="Gao Y."/>
            <person name="Hammerbacher A."/>
            <person name="Kikkert J.R."/>
            <person name="Li Y."/>
            <person name="Li H."/>
            <person name="Li K."/>
            <person name="Li Q."/>
            <person name="Liu X."/>
            <person name="Ma X."/>
            <person name="Naidoo K."/>
            <person name="Pethybridge S.J."/>
            <person name="Sun J."/>
            <person name="Steenkamp E.T."/>
            <person name="van der Nest M.A."/>
            <person name="van Wyk S."/>
            <person name="Wingfield M.J."/>
            <person name="Xiong C."/>
            <person name="Yue Q."/>
            <person name="Zhang X."/>
        </authorList>
    </citation>
    <scope>NUCLEOTIDE SEQUENCE [LARGE SCALE GENOMIC DNA]</scope>
    <source>
        <strain evidence="3 4">DSM 5745</strain>
    </source>
</reference>
<dbReference type="Pfam" id="PF25540">
    <property type="entry name" value="DUF7923"/>
    <property type="match status" value="1"/>
</dbReference>
<dbReference type="EMBL" id="PVWQ01000009">
    <property type="protein sequence ID" value="RDW72700.1"/>
    <property type="molecule type" value="Genomic_DNA"/>
</dbReference>
<feature type="compositionally biased region" description="Acidic residues" evidence="1">
    <location>
        <begin position="476"/>
        <end position="486"/>
    </location>
</feature>
<evidence type="ECO:0000259" key="2">
    <source>
        <dbReference type="Pfam" id="PF25540"/>
    </source>
</evidence>
<protein>
    <recommendedName>
        <fullName evidence="2">DUF7923 domain-containing protein</fullName>
    </recommendedName>
</protein>
<dbReference type="PANTHER" id="PTHR37543">
    <property type="entry name" value="CCCH ZINC FINGER DNA BINDING PROTEIN (AFU_ORTHOLOGUE AFUA_5G12760)"/>
    <property type="match status" value="1"/>
</dbReference>
<dbReference type="Proteomes" id="UP000256690">
    <property type="component" value="Unassembled WGS sequence"/>
</dbReference>
<name>A0A3D8RFF7_9EURO</name>
<proteinExistence type="predicted"/>
<feature type="region of interest" description="Disordered" evidence="1">
    <location>
        <begin position="1"/>
        <end position="92"/>
    </location>
</feature>
<organism evidence="3 4">
    <name type="scientific">Aspergillus mulundensis</name>
    <dbReference type="NCBI Taxonomy" id="1810919"/>
    <lineage>
        <taxon>Eukaryota</taxon>
        <taxon>Fungi</taxon>
        <taxon>Dikarya</taxon>
        <taxon>Ascomycota</taxon>
        <taxon>Pezizomycotina</taxon>
        <taxon>Eurotiomycetes</taxon>
        <taxon>Eurotiomycetidae</taxon>
        <taxon>Eurotiales</taxon>
        <taxon>Aspergillaceae</taxon>
        <taxon>Aspergillus</taxon>
        <taxon>Aspergillus subgen. Nidulantes</taxon>
    </lineage>
</organism>
<feature type="region of interest" description="Disordered" evidence="1">
    <location>
        <begin position="433"/>
        <end position="540"/>
    </location>
</feature>
<dbReference type="OrthoDB" id="2270193at2759"/>
<gene>
    <name evidence="3" type="ORF">DSM5745_07872</name>
</gene>
<sequence>MREKAQRLPRVAAKSWKSNAPPYKPGKPDAFRPATPLPESLLSVPPQARTRNYPETWKAPKVKSPKRAPAAPAANDSTEPPAPPGAANGAASNQMASLLGSIKAQQEQRASYTSLVQTVDDNYKNQLEATMSYHQESQQTKMRLYEQCIDAMNENKSDILSAIADVFNKWQPSTHSSRQGSDALDEDKVSHEEIQAFLSRKFDDNPKSIAIRLAHEQMAYYMVVVDGDAMKFNPEFIRQGYDGGRRLAKEFRNKVRQYLEEVRGYSRATRRNHTPAETILRVFASVKGLKKMYREAGYISSDDVFDAFIQGFNLNVNCDFIDVGTGPDRADTKVKNSGYAPVLAKAKPTQSRISLVKATPFAPLLQAFTDTYSTATFPDIFMSDEFENTKPPSLRDYDKIYMHQPSPTDTSGSRLAAIERKMAQMIDLLQEPRTNSLQSTGQPPIINHDSPADFPRPLDILDVDLDHQSSSRLESVTEDIKEEDGQDNNKTRTLHGAARASSPGTPAKDLPGHNSEDPEPSDKPNEQQEARNPEHADAYGQASFPETLDGKREFLEAWAAKLDKFLSENIESHAAENARLHSHAMRQRKDWPEWERMAAMCKKLSKDPDLKQLGLVKQLEVLHKRIQNGLDNIKTVNVHMLDNVVKSNYHIQVDTRITSDIAKRYRSRSKVVFNLKANKAAANRSRR</sequence>
<dbReference type="STRING" id="1810919.A0A3D8RFF7"/>
<dbReference type="RefSeq" id="XP_026601920.1">
    <property type="nucleotide sequence ID" value="XM_026749888.1"/>
</dbReference>
<accession>A0A3D8RFF7</accession>